<evidence type="ECO:0000256" key="1">
    <source>
        <dbReference type="ARBA" id="ARBA00004777"/>
    </source>
</evidence>
<comment type="catalytic activity">
    <reaction evidence="12">
        <text>(6R)-5,10-methylene-5,6,7,8-tetrahydrofolate + NADP(+) = (6R)-5,10-methenyltetrahydrofolate + NADPH</text>
        <dbReference type="Rhea" id="RHEA:22812"/>
        <dbReference type="ChEBI" id="CHEBI:15636"/>
        <dbReference type="ChEBI" id="CHEBI:57455"/>
        <dbReference type="ChEBI" id="CHEBI:57783"/>
        <dbReference type="ChEBI" id="CHEBI:58349"/>
        <dbReference type="EC" id="1.5.1.5"/>
    </reaction>
</comment>
<dbReference type="InterPro" id="IPR046346">
    <property type="entry name" value="Aminoacid_DH-like_N_sf"/>
</dbReference>
<dbReference type="Gene3D" id="3.40.50.10860">
    <property type="entry name" value="Leucine Dehydrogenase, chain A, domain 1"/>
    <property type="match status" value="1"/>
</dbReference>
<comment type="catalytic activity">
    <reaction evidence="12">
        <text>(6R)-5,10-methenyltetrahydrofolate + H2O = (6R)-10-formyltetrahydrofolate + H(+)</text>
        <dbReference type="Rhea" id="RHEA:23700"/>
        <dbReference type="ChEBI" id="CHEBI:15377"/>
        <dbReference type="ChEBI" id="CHEBI:15378"/>
        <dbReference type="ChEBI" id="CHEBI:57455"/>
        <dbReference type="ChEBI" id="CHEBI:195366"/>
        <dbReference type="EC" id="3.5.4.9"/>
    </reaction>
</comment>
<evidence type="ECO:0000313" key="15">
    <source>
        <dbReference type="EMBL" id="OGD17052.1"/>
    </source>
</evidence>
<evidence type="ECO:0000256" key="8">
    <source>
        <dbReference type="ARBA" id="ARBA00023002"/>
    </source>
</evidence>
<keyword evidence="4 12" id="KW-0028">Amino-acid biosynthesis</keyword>
<evidence type="ECO:0000256" key="2">
    <source>
        <dbReference type="ARBA" id="ARBA00011738"/>
    </source>
</evidence>
<evidence type="ECO:0000256" key="3">
    <source>
        <dbReference type="ARBA" id="ARBA00022563"/>
    </source>
</evidence>
<dbReference type="GO" id="GO:0006164">
    <property type="term" value="P:purine nucleotide biosynthetic process"/>
    <property type="evidence" value="ECO:0007669"/>
    <property type="project" value="UniProtKB-KW"/>
</dbReference>
<comment type="similarity">
    <text evidence="12">Belongs to the tetrahydrofolate dehydrogenase/cyclohydrolase family.</text>
</comment>
<keyword evidence="10 12" id="KW-0486">Methionine biosynthesis</keyword>
<evidence type="ECO:0000256" key="11">
    <source>
        <dbReference type="ARBA" id="ARBA00023268"/>
    </source>
</evidence>
<name>A0A1F5AEY5_9BACT</name>
<dbReference type="PANTHER" id="PTHR48099">
    <property type="entry name" value="C-1-TETRAHYDROFOLATE SYNTHASE, CYTOPLASMIC-RELATED"/>
    <property type="match status" value="1"/>
</dbReference>
<gene>
    <name evidence="12" type="primary">folD</name>
    <name evidence="15" type="ORF">A2V47_03970</name>
</gene>
<dbReference type="UniPathway" id="UPA00193"/>
<evidence type="ECO:0000259" key="13">
    <source>
        <dbReference type="Pfam" id="PF00763"/>
    </source>
</evidence>
<dbReference type="SUPFAM" id="SSF53223">
    <property type="entry name" value="Aminoacid dehydrogenase-like, N-terminal domain"/>
    <property type="match status" value="1"/>
</dbReference>
<evidence type="ECO:0000256" key="7">
    <source>
        <dbReference type="ARBA" id="ARBA00022857"/>
    </source>
</evidence>
<comment type="subunit">
    <text evidence="2 12">Homodimer.</text>
</comment>
<comment type="pathway">
    <text evidence="1 12">One-carbon metabolism; tetrahydrofolate interconversion.</text>
</comment>
<evidence type="ECO:0000256" key="4">
    <source>
        <dbReference type="ARBA" id="ARBA00022605"/>
    </source>
</evidence>
<dbReference type="GO" id="GO:0009086">
    <property type="term" value="P:methionine biosynthetic process"/>
    <property type="evidence" value="ECO:0007669"/>
    <property type="project" value="UniProtKB-KW"/>
</dbReference>
<dbReference type="GO" id="GO:0004477">
    <property type="term" value="F:methenyltetrahydrofolate cyclohydrolase activity"/>
    <property type="evidence" value="ECO:0007669"/>
    <property type="project" value="UniProtKB-UniRule"/>
</dbReference>
<dbReference type="InterPro" id="IPR020630">
    <property type="entry name" value="THF_DH/CycHdrlase_cat_dom"/>
</dbReference>
<dbReference type="SUPFAM" id="SSF51735">
    <property type="entry name" value="NAD(P)-binding Rossmann-fold domains"/>
    <property type="match status" value="1"/>
</dbReference>
<evidence type="ECO:0000256" key="12">
    <source>
        <dbReference type="HAMAP-Rule" id="MF_01576"/>
    </source>
</evidence>
<dbReference type="AlphaFoldDB" id="A0A1F5AEY5"/>
<dbReference type="GO" id="GO:0035999">
    <property type="term" value="P:tetrahydrofolate interconversion"/>
    <property type="evidence" value="ECO:0007669"/>
    <property type="project" value="UniProtKB-UniRule"/>
</dbReference>
<dbReference type="FunFam" id="3.40.50.10860:FF:000005">
    <property type="entry name" value="C-1-tetrahydrofolate synthase, cytoplasmic, putative"/>
    <property type="match status" value="1"/>
</dbReference>
<dbReference type="GO" id="GO:0004488">
    <property type="term" value="F:methylenetetrahydrofolate dehydrogenase (NADP+) activity"/>
    <property type="evidence" value="ECO:0007669"/>
    <property type="project" value="UniProtKB-UniRule"/>
</dbReference>
<dbReference type="PRINTS" id="PR00085">
    <property type="entry name" value="THFDHDRGNASE"/>
</dbReference>
<dbReference type="Pfam" id="PF02882">
    <property type="entry name" value="THF_DHG_CYH_C"/>
    <property type="match status" value="1"/>
</dbReference>
<keyword evidence="5 12" id="KW-0658">Purine biosynthesis</keyword>
<keyword evidence="11 12" id="KW-0511">Multifunctional enzyme</keyword>
<keyword evidence="9 12" id="KW-0368">Histidine biosynthesis</keyword>
<dbReference type="GO" id="GO:0000105">
    <property type="term" value="P:L-histidine biosynthetic process"/>
    <property type="evidence" value="ECO:0007669"/>
    <property type="project" value="UniProtKB-KW"/>
</dbReference>
<evidence type="ECO:0000313" key="16">
    <source>
        <dbReference type="Proteomes" id="UP000177701"/>
    </source>
</evidence>
<organism evidence="15 16">
    <name type="scientific">Candidatus Sediminicultor quintus</name>
    <dbReference type="NCBI Taxonomy" id="1797291"/>
    <lineage>
        <taxon>Bacteria</taxon>
        <taxon>Pseudomonadati</taxon>
        <taxon>Atribacterota</taxon>
        <taxon>Candidatus Phoenicimicrobiia</taxon>
        <taxon>Candidatus Pheonicimicrobiales</taxon>
        <taxon>Candidatus Phoenicimicrobiaceae</taxon>
        <taxon>Candidatus Sediminicultor</taxon>
    </lineage>
</organism>
<dbReference type="InterPro" id="IPR000672">
    <property type="entry name" value="THF_DH/CycHdrlase"/>
</dbReference>
<dbReference type="CDD" id="cd01080">
    <property type="entry name" value="NAD_bind_m-THF_DH_Cyclohyd"/>
    <property type="match status" value="1"/>
</dbReference>
<feature type="binding site" evidence="12">
    <location>
        <begin position="165"/>
        <end position="167"/>
    </location>
    <ligand>
        <name>NADP(+)</name>
        <dbReference type="ChEBI" id="CHEBI:58349"/>
    </ligand>
</feature>
<comment type="caution">
    <text evidence="15">The sequence shown here is derived from an EMBL/GenBank/DDBJ whole genome shotgun (WGS) entry which is preliminary data.</text>
</comment>
<feature type="domain" description="Tetrahydrofolate dehydrogenase/cyclohydrolase NAD(P)-binding" evidence="14">
    <location>
        <begin position="139"/>
        <end position="284"/>
    </location>
</feature>
<accession>A0A1F5AEY5</accession>
<feature type="domain" description="Tetrahydrofolate dehydrogenase/cyclohydrolase catalytic" evidence="13">
    <location>
        <begin position="5"/>
        <end position="120"/>
    </location>
</feature>
<dbReference type="EC" id="1.5.1.5" evidence="12"/>
<dbReference type="GO" id="GO:0005829">
    <property type="term" value="C:cytosol"/>
    <property type="evidence" value="ECO:0007669"/>
    <property type="project" value="TreeGrafter"/>
</dbReference>
<dbReference type="InterPro" id="IPR036291">
    <property type="entry name" value="NAD(P)-bd_dom_sf"/>
</dbReference>
<dbReference type="Gene3D" id="3.40.50.720">
    <property type="entry name" value="NAD(P)-binding Rossmann-like Domain"/>
    <property type="match status" value="1"/>
</dbReference>
<evidence type="ECO:0000256" key="6">
    <source>
        <dbReference type="ARBA" id="ARBA00022801"/>
    </source>
</evidence>
<protein>
    <recommendedName>
        <fullName evidence="12">Bifunctional protein FolD</fullName>
    </recommendedName>
    <domain>
        <recommendedName>
            <fullName evidence="12">Methylenetetrahydrofolate dehydrogenase</fullName>
            <ecNumber evidence="12">1.5.1.5</ecNumber>
        </recommendedName>
    </domain>
    <domain>
        <recommendedName>
            <fullName evidence="12">Methenyltetrahydrofolate cyclohydrolase</fullName>
            <ecNumber evidence="12">3.5.4.9</ecNumber>
        </recommendedName>
    </domain>
</protein>
<dbReference type="EMBL" id="MEYH01000019">
    <property type="protein sequence ID" value="OGD17052.1"/>
    <property type="molecule type" value="Genomic_DNA"/>
</dbReference>
<evidence type="ECO:0000256" key="5">
    <source>
        <dbReference type="ARBA" id="ARBA00022755"/>
    </source>
</evidence>
<keyword evidence="3 12" id="KW-0554">One-carbon metabolism</keyword>
<keyword evidence="6 12" id="KW-0378">Hydrolase</keyword>
<dbReference type="FunFam" id="3.40.50.720:FF:000094">
    <property type="entry name" value="Bifunctional protein FolD"/>
    <property type="match status" value="1"/>
</dbReference>
<proteinExistence type="inferred from homology"/>
<dbReference type="EC" id="3.5.4.9" evidence="12"/>
<dbReference type="InterPro" id="IPR020631">
    <property type="entry name" value="THF_DH/CycHdrlase_NAD-bd_dom"/>
</dbReference>
<dbReference type="PANTHER" id="PTHR48099:SF5">
    <property type="entry name" value="C-1-TETRAHYDROFOLATE SYNTHASE, CYTOPLASMIC"/>
    <property type="match status" value="1"/>
</dbReference>
<evidence type="ECO:0000256" key="10">
    <source>
        <dbReference type="ARBA" id="ARBA00023167"/>
    </source>
</evidence>
<dbReference type="STRING" id="1797291.A2V47_03970"/>
<dbReference type="Proteomes" id="UP000177701">
    <property type="component" value="Unassembled WGS sequence"/>
</dbReference>
<evidence type="ECO:0000259" key="14">
    <source>
        <dbReference type="Pfam" id="PF02882"/>
    </source>
</evidence>
<comment type="caution">
    <text evidence="12">Lacks conserved residue(s) required for the propagation of feature annotation.</text>
</comment>
<feature type="binding site" evidence="12">
    <location>
        <position position="235"/>
    </location>
    <ligand>
        <name>NADP(+)</name>
        <dbReference type="ChEBI" id="CHEBI:58349"/>
    </ligand>
</feature>
<evidence type="ECO:0000256" key="9">
    <source>
        <dbReference type="ARBA" id="ARBA00023102"/>
    </source>
</evidence>
<sequence>MTKVIDGRRIAKEINESLKVKVENFINEYKITPKLAVVMAGEDPASLFYVKMIAKSCERASIDFEKHSLPSETTEEELLKLIDNLNKNKKVSGIIVQVPLPKHINQERIQEAVNPCKDVDCFNPINMGRLALGKPEFLPCTPYAVYELMKRENIVAEGKHTVIVGRSNIVGRPMALILLQKKQYANATLTICHSRTNDLSCFTRQADILIAAVGKPEIIKRDMVKEGVVIIDVGTNEVGGKLVGDVAYEEVWDKASIITPVPGGVGPITNVMLMQNTLKAAEQAKGDYKK</sequence>
<keyword evidence="8 12" id="KW-0560">Oxidoreductase</keyword>
<reference evidence="15 16" key="1">
    <citation type="journal article" date="2016" name="Nat. Commun.">
        <title>Thousands of microbial genomes shed light on interconnected biogeochemical processes in an aquifer system.</title>
        <authorList>
            <person name="Anantharaman K."/>
            <person name="Brown C.T."/>
            <person name="Hug L.A."/>
            <person name="Sharon I."/>
            <person name="Castelle C.J."/>
            <person name="Probst A.J."/>
            <person name="Thomas B.C."/>
            <person name="Singh A."/>
            <person name="Wilkins M.J."/>
            <person name="Karaoz U."/>
            <person name="Brodie E.L."/>
            <person name="Williams K.H."/>
            <person name="Hubbard S.S."/>
            <person name="Banfield J.F."/>
        </authorList>
    </citation>
    <scope>NUCLEOTIDE SEQUENCE [LARGE SCALE GENOMIC DNA]</scope>
</reference>
<dbReference type="HAMAP" id="MF_01576">
    <property type="entry name" value="THF_DHG_CYH"/>
    <property type="match status" value="1"/>
</dbReference>
<dbReference type="Pfam" id="PF00763">
    <property type="entry name" value="THF_DHG_CYH"/>
    <property type="match status" value="1"/>
</dbReference>
<keyword evidence="7 12" id="KW-0521">NADP</keyword>
<comment type="function">
    <text evidence="12">Catalyzes the oxidation of 5,10-methylenetetrahydrofolate to 5,10-methenyltetrahydrofolate and then the hydrolysis of 5,10-methenyltetrahydrofolate to 10-formyltetrahydrofolate.</text>
</comment>